<dbReference type="FunFam" id="3.40.50.300:FF:000016">
    <property type="entry name" value="Oligopeptide ABC transporter ATP-binding component"/>
    <property type="match status" value="1"/>
</dbReference>
<keyword evidence="6" id="KW-0472">Membrane</keyword>
<evidence type="ECO:0000256" key="6">
    <source>
        <dbReference type="ARBA" id="ARBA00023136"/>
    </source>
</evidence>
<dbReference type="CDD" id="cd03257">
    <property type="entry name" value="ABC_NikE_OppD_transporters"/>
    <property type="match status" value="1"/>
</dbReference>
<dbReference type="Pfam" id="PF08352">
    <property type="entry name" value="oligo_HPY"/>
    <property type="match status" value="1"/>
</dbReference>
<dbReference type="GO" id="GO:0005886">
    <property type="term" value="C:plasma membrane"/>
    <property type="evidence" value="ECO:0007669"/>
    <property type="project" value="UniProtKB-SubCell"/>
</dbReference>
<dbReference type="SMART" id="SM00382">
    <property type="entry name" value="AAA"/>
    <property type="match status" value="1"/>
</dbReference>
<dbReference type="Gene3D" id="3.40.50.300">
    <property type="entry name" value="P-loop containing nucleotide triphosphate hydrolases"/>
    <property type="match status" value="1"/>
</dbReference>
<accession>A0A645B436</accession>
<dbReference type="GO" id="GO:0015833">
    <property type="term" value="P:peptide transport"/>
    <property type="evidence" value="ECO:0007669"/>
    <property type="project" value="InterPro"/>
</dbReference>
<evidence type="ECO:0000259" key="8">
    <source>
        <dbReference type="PROSITE" id="PS50893"/>
    </source>
</evidence>
<evidence type="ECO:0000256" key="5">
    <source>
        <dbReference type="ARBA" id="ARBA00022840"/>
    </source>
</evidence>
<keyword evidence="5 9" id="KW-0067">ATP-binding</keyword>
<sequence>MSLLEVKDLRTSFFTPSGEVKAVDGISFSLDKGKVLGIVGESGSGKSVTAYSILQILTYPGRIIGGSVKFDGKELVGATDEEMRSLRGNKISMIFQDPMTSLTPVYTVGNQLEEAILLHTNRNREQAKARAVEMLELVGINEPHKRVKQYPFELSGGMRQRVMIAMALACEPDILIADEPTTALDVTIQAQILELMGDLQKRLGMAIIMITHDLGVIAGMCDEVVVMYAGRVAERGDAGQIFYHPRHEYTKGLMRSIPNIELDEKERLVPISGTPVDLLNLPEGCAFSPRCDKAMKICLKKHPPELMVGKGHMSACWLNVKQADEAGCLELDESGSPVSAPLDKEGEGSR</sequence>
<evidence type="ECO:0000256" key="4">
    <source>
        <dbReference type="ARBA" id="ARBA00022741"/>
    </source>
</evidence>
<organism evidence="9">
    <name type="scientific">bioreactor metagenome</name>
    <dbReference type="NCBI Taxonomy" id="1076179"/>
    <lineage>
        <taxon>unclassified sequences</taxon>
        <taxon>metagenomes</taxon>
        <taxon>ecological metagenomes</taxon>
    </lineage>
</organism>
<feature type="region of interest" description="Disordered" evidence="7">
    <location>
        <begin position="331"/>
        <end position="350"/>
    </location>
</feature>
<keyword evidence="4" id="KW-0547">Nucleotide-binding</keyword>
<dbReference type="EMBL" id="VSSQ01017468">
    <property type="protein sequence ID" value="MPM59808.1"/>
    <property type="molecule type" value="Genomic_DNA"/>
</dbReference>
<comment type="subcellular location">
    <subcellularLocation>
        <location evidence="1">Cell membrane</location>
        <topology evidence="1">Peripheral membrane protein</topology>
    </subcellularLocation>
</comment>
<dbReference type="AlphaFoldDB" id="A0A645B436"/>
<dbReference type="InterPro" id="IPR027417">
    <property type="entry name" value="P-loop_NTPase"/>
</dbReference>
<dbReference type="PROSITE" id="PS00211">
    <property type="entry name" value="ABC_TRANSPORTER_1"/>
    <property type="match status" value="1"/>
</dbReference>
<keyword evidence="2" id="KW-0813">Transport</keyword>
<dbReference type="PROSITE" id="PS50893">
    <property type="entry name" value="ABC_TRANSPORTER_2"/>
    <property type="match status" value="1"/>
</dbReference>
<dbReference type="NCBIfam" id="TIGR01727">
    <property type="entry name" value="oligo_HPY"/>
    <property type="match status" value="1"/>
</dbReference>
<gene>
    <name evidence="9" type="primary">oppD_61</name>
    <name evidence="9" type="ORF">SDC9_106654</name>
</gene>
<feature type="domain" description="ABC transporter" evidence="8">
    <location>
        <begin position="4"/>
        <end position="254"/>
    </location>
</feature>
<dbReference type="Pfam" id="PF00005">
    <property type="entry name" value="ABC_tran"/>
    <property type="match status" value="1"/>
</dbReference>
<evidence type="ECO:0000256" key="1">
    <source>
        <dbReference type="ARBA" id="ARBA00004202"/>
    </source>
</evidence>
<dbReference type="InterPro" id="IPR017871">
    <property type="entry name" value="ABC_transporter-like_CS"/>
</dbReference>
<comment type="caution">
    <text evidence="9">The sequence shown here is derived from an EMBL/GenBank/DDBJ whole genome shotgun (WGS) entry which is preliminary data.</text>
</comment>
<dbReference type="SUPFAM" id="SSF52540">
    <property type="entry name" value="P-loop containing nucleoside triphosphate hydrolases"/>
    <property type="match status" value="1"/>
</dbReference>
<evidence type="ECO:0000256" key="2">
    <source>
        <dbReference type="ARBA" id="ARBA00022448"/>
    </source>
</evidence>
<dbReference type="InterPro" id="IPR013563">
    <property type="entry name" value="Oligopep_ABC_C"/>
</dbReference>
<dbReference type="GO" id="GO:0005524">
    <property type="term" value="F:ATP binding"/>
    <property type="evidence" value="ECO:0007669"/>
    <property type="project" value="UniProtKB-KW"/>
</dbReference>
<keyword evidence="3" id="KW-1003">Cell membrane</keyword>
<protein>
    <submittedName>
        <fullName evidence="9">Oligopeptide transport ATP-binding protein OppD</fullName>
    </submittedName>
</protein>
<evidence type="ECO:0000313" key="9">
    <source>
        <dbReference type="EMBL" id="MPM59808.1"/>
    </source>
</evidence>
<dbReference type="InterPro" id="IPR003439">
    <property type="entry name" value="ABC_transporter-like_ATP-bd"/>
</dbReference>
<dbReference type="GO" id="GO:0016887">
    <property type="term" value="F:ATP hydrolysis activity"/>
    <property type="evidence" value="ECO:0007669"/>
    <property type="project" value="InterPro"/>
</dbReference>
<evidence type="ECO:0000256" key="7">
    <source>
        <dbReference type="SAM" id="MobiDB-lite"/>
    </source>
</evidence>
<dbReference type="PANTHER" id="PTHR43297">
    <property type="entry name" value="OLIGOPEPTIDE TRANSPORT ATP-BINDING PROTEIN APPD"/>
    <property type="match status" value="1"/>
</dbReference>
<proteinExistence type="predicted"/>
<name>A0A645B436_9ZZZZ</name>
<reference evidence="9" key="1">
    <citation type="submission" date="2019-08" db="EMBL/GenBank/DDBJ databases">
        <authorList>
            <person name="Kucharzyk K."/>
            <person name="Murdoch R.W."/>
            <person name="Higgins S."/>
            <person name="Loffler F."/>
        </authorList>
    </citation>
    <scope>NUCLEOTIDE SEQUENCE</scope>
</reference>
<evidence type="ECO:0000256" key="3">
    <source>
        <dbReference type="ARBA" id="ARBA00022475"/>
    </source>
</evidence>
<dbReference type="InterPro" id="IPR050388">
    <property type="entry name" value="ABC_Ni/Peptide_Import"/>
</dbReference>
<dbReference type="PANTHER" id="PTHR43297:SF2">
    <property type="entry name" value="DIPEPTIDE TRANSPORT ATP-BINDING PROTEIN DPPD"/>
    <property type="match status" value="1"/>
</dbReference>
<dbReference type="InterPro" id="IPR003593">
    <property type="entry name" value="AAA+_ATPase"/>
</dbReference>